<keyword evidence="3" id="KW-1185">Reference proteome</keyword>
<sequence length="306" mass="31145">MKKASVILSSALVLGTLLAGCGNNNNAGNAAATNAPAAATTAPAADATNAPAANAGTETGKYQDGTYYGTVDVDAETGWQTFVLLTVEGGKITKADWNAFNTKTAGDLKKKVSEDGNYGLVKIGGAQSEWHEQAAKAEAFLIEKQDPAALAFDAEGHTDAVSGVSVHVSDFVGAAQAALAAGPVQVGPYKDGGYKAEGEMDAESGWKSTVAVSVAGGNVVAVNFSGVNAAGDDKKQYSVDGKYGMKAGGASAEWHEEIALAEKYFLENKGTAPTLDAEGKTDAISGVSIHVGEYFTLAQKALEGAK</sequence>
<protein>
    <submittedName>
        <fullName evidence="2">FMN-binding protein</fullName>
    </submittedName>
</protein>
<dbReference type="PROSITE" id="PS51257">
    <property type="entry name" value="PROKAR_LIPOPROTEIN"/>
    <property type="match status" value="1"/>
</dbReference>
<feature type="chain" id="PRO_5047505129" evidence="1">
    <location>
        <begin position="20"/>
        <end position="306"/>
    </location>
</feature>
<dbReference type="Gene3D" id="3.90.1010.20">
    <property type="match status" value="2"/>
</dbReference>
<evidence type="ECO:0000313" key="3">
    <source>
        <dbReference type="Proteomes" id="UP000596857"/>
    </source>
</evidence>
<organism evidence="2 3">
    <name type="scientific">Paenibacillus phytohabitans</name>
    <dbReference type="NCBI Taxonomy" id="2654978"/>
    <lineage>
        <taxon>Bacteria</taxon>
        <taxon>Bacillati</taxon>
        <taxon>Bacillota</taxon>
        <taxon>Bacilli</taxon>
        <taxon>Bacillales</taxon>
        <taxon>Paenibacillaceae</taxon>
        <taxon>Paenibacillus</taxon>
    </lineage>
</organism>
<dbReference type="EMBL" id="WHOB01000089">
    <property type="protein sequence ID" value="NOU82977.1"/>
    <property type="molecule type" value="Genomic_DNA"/>
</dbReference>
<dbReference type="RefSeq" id="WP_171720241.1">
    <property type="nucleotide sequence ID" value="NZ_WHOB01000089.1"/>
</dbReference>
<reference evidence="2 3" key="1">
    <citation type="submission" date="2019-10" db="EMBL/GenBank/DDBJ databases">
        <title>Description of Paenibacillus terricola sp. nov.</title>
        <authorList>
            <person name="Carlier A."/>
            <person name="Qi S."/>
        </authorList>
    </citation>
    <scope>NUCLEOTIDE SEQUENCE [LARGE SCALE GENOMIC DNA]</scope>
    <source>
        <strain evidence="2 3">LMG 31459</strain>
    </source>
</reference>
<feature type="signal peptide" evidence="1">
    <location>
        <begin position="1"/>
        <end position="19"/>
    </location>
</feature>
<gene>
    <name evidence="2" type="ORF">GC101_29365</name>
</gene>
<keyword evidence="1" id="KW-0732">Signal</keyword>
<evidence type="ECO:0000313" key="2">
    <source>
        <dbReference type="EMBL" id="NOU82977.1"/>
    </source>
</evidence>
<comment type="caution">
    <text evidence="2">The sequence shown here is derived from an EMBL/GenBank/DDBJ whole genome shotgun (WGS) entry which is preliminary data.</text>
</comment>
<proteinExistence type="predicted"/>
<accession>A0ABX1YPI6</accession>
<dbReference type="Proteomes" id="UP000596857">
    <property type="component" value="Unassembled WGS sequence"/>
</dbReference>
<evidence type="ECO:0000256" key="1">
    <source>
        <dbReference type="SAM" id="SignalP"/>
    </source>
</evidence>
<name>A0ABX1YPI6_9BACL</name>